<name>A0A4S4FSC1_9MICO</name>
<evidence type="ECO:0000313" key="3">
    <source>
        <dbReference type="Proteomes" id="UP000307380"/>
    </source>
</evidence>
<feature type="domain" description="AB hydrolase-1" evidence="1">
    <location>
        <begin position="28"/>
        <end position="255"/>
    </location>
</feature>
<gene>
    <name evidence="2" type="ORF">E6C70_12715</name>
</gene>
<dbReference type="InterPro" id="IPR050266">
    <property type="entry name" value="AB_hydrolase_sf"/>
</dbReference>
<reference evidence="2 3" key="1">
    <citation type="submission" date="2019-04" db="EMBL/GenBank/DDBJ databases">
        <authorList>
            <person name="Jiang L."/>
        </authorList>
    </citation>
    <scope>NUCLEOTIDE SEQUENCE [LARGE SCALE GENOMIC DNA]</scope>
    <source>
        <strain evidence="2 3">YIM 131861</strain>
    </source>
</reference>
<keyword evidence="2" id="KW-0378">Hydrolase</keyword>
<evidence type="ECO:0000313" key="2">
    <source>
        <dbReference type="EMBL" id="THG32605.1"/>
    </source>
</evidence>
<sequence>MRTEPIRTAGTPVLEITYEQVGDPAGTPVVLLHGFPYDVRSYDDVASVVADAGARVILPYLRGYGPTRFLRDDTMRSGQQGALGQDLIDLLDTLDIESAVVGGYDWGGRAACIAAALWPERIRGLVTVGGYNIQDIAKATPPQPRDFEPGQWYQYYLYTERGREGLSRYREEFALRLWQLWSPTWTDAAHAFTASAPSLHNPDFVDVVVHSYRHRRGLAAGDSRYDGLEAQLAARPSITVPTIALDALADGLGGPDDSSEDRPLFTGGLDIRAVPDAGHDLPQEAPDAFARAVLDLL</sequence>
<dbReference type="SUPFAM" id="SSF53474">
    <property type="entry name" value="alpha/beta-Hydrolases"/>
    <property type="match status" value="1"/>
</dbReference>
<dbReference type="InterPro" id="IPR000639">
    <property type="entry name" value="Epox_hydrolase-like"/>
</dbReference>
<dbReference type="AlphaFoldDB" id="A0A4S4FSC1"/>
<comment type="caution">
    <text evidence="2">The sequence shown here is derived from an EMBL/GenBank/DDBJ whole genome shotgun (WGS) entry which is preliminary data.</text>
</comment>
<organism evidence="2 3">
    <name type="scientific">Orlajensenia flava</name>
    <dbReference type="NCBI Taxonomy" id="2565934"/>
    <lineage>
        <taxon>Bacteria</taxon>
        <taxon>Bacillati</taxon>
        <taxon>Actinomycetota</taxon>
        <taxon>Actinomycetes</taxon>
        <taxon>Micrococcales</taxon>
        <taxon>Microbacteriaceae</taxon>
        <taxon>Orlajensenia</taxon>
    </lineage>
</organism>
<keyword evidence="3" id="KW-1185">Reference proteome</keyword>
<dbReference type="Gene3D" id="3.40.50.1820">
    <property type="entry name" value="alpha/beta hydrolase"/>
    <property type="match status" value="1"/>
</dbReference>
<dbReference type="Pfam" id="PF00561">
    <property type="entry name" value="Abhydrolase_1"/>
    <property type="match status" value="1"/>
</dbReference>
<dbReference type="EMBL" id="SSSN01000009">
    <property type="protein sequence ID" value="THG32605.1"/>
    <property type="molecule type" value="Genomic_DNA"/>
</dbReference>
<evidence type="ECO:0000259" key="1">
    <source>
        <dbReference type="Pfam" id="PF00561"/>
    </source>
</evidence>
<dbReference type="GO" id="GO:0016787">
    <property type="term" value="F:hydrolase activity"/>
    <property type="evidence" value="ECO:0007669"/>
    <property type="project" value="UniProtKB-KW"/>
</dbReference>
<dbReference type="InterPro" id="IPR029058">
    <property type="entry name" value="AB_hydrolase_fold"/>
</dbReference>
<dbReference type="Proteomes" id="UP000307380">
    <property type="component" value="Unassembled WGS sequence"/>
</dbReference>
<dbReference type="PANTHER" id="PTHR43798:SF33">
    <property type="entry name" value="HYDROLASE, PUTATIVE (AFU_ORTHOLOGUE AFUA_2G14860)-RELATED"/>
    <property type="match status" value="1"/>
</dbReference>
<dbReference type="InterPro" id="IPR000073">
    <property type="entry name" value="AB_hydrolase_1"/>
</dbReference>
<dbReference type="PRINTS" id="PR00412">
    <property type="entry name" value="EPOXHYDRLASE"/>
</dbReference>
<proteinExistence type="predicted"/>
<dbReference type="RefSeq" id="WP_136424908.1">
    <property type="nucleotide sequence ID" value="NZ_SSSN01000009.1"/>
</dbReference>
<dbReference type="GO" id="GO:0016020">
    <property type="term" value="C:membrane"/>
    <property type="evidence" value="ECO:0007669"/>
    <property type="project" value="TreeGrafter"/>
</dbReference>
<protein>
    <submittedName>
        <fullName evidence="2">Alpha/beta hydrolase</fullName>
    </submittedName>
</protein>
<dbReference type="OrthoDB" id="2987348at2"/>
<dbReference type="PANTHER" id="PTHR43798">
    <property type="entry name" value="MONOACYLGLYCEROL LIPASE"/>
    <property type="match status" value="1"/>
</dbReference>
<accession>A0A4S4FSC1</accession>